<feature type="transmembrane region" description="Helical" evidence="2">
    <location>
        <begin position="35"/>
        <end position="55"/>
    </location>
</feature>
<accession>A0A9D1RNK4</accession>
<evidence type="ECO:0000256" key="1">
    <source>
        <dbReference type="SAM" id="MobiDB-lite"/>
    </source>
</evidence>
<reference evidence="3" key="2">
    <citation type="submission" date="2021-04" db="EMBL/GenBank/DDBJ databases">
        <authorList>
            <person name="Gilroy R."/>
        </authorList>
    </citation>
    <scope>NUCLEOTIDE SEQUENCE</scope>
    <source>
        <strain evidence="3">CHK32-1732</strain>
    </source>
</reference>
<proteinExistence type="predicted"/>
<keyword evidence="2" id="KW-0472">Membrane</keyword>
<comment type="caution">
    <text evidence="3">The sequence shown here is derived from an EMBL/GenBank/DDBJ whole genome shotgun (WGS) entry which is preliminary data.</text>
</comment>
<organism evidence="3 4">
    <name type="scientific">Candidatus Corynebacterium avicola</name>
    <dbReference type="NCBI Taxonomy" id="2838527"/>
    <lineage>
        <taxon>Bacteria</taxon>
        <taxon>Bacillati</taxon>
        <taxon>Actinomycetota</taxon>
        <taxon>Actinomycetes</taxon>
        <taxon>Mycobacteriales</taxon>
        <taxon>Corynebacteriaceae</taxon>
        <taxon>Corynebacterium</taxon>
    </lineage>
</organism>
<evidence type="ECO:0008006" key="5">
    <source>
        <dbReference type="Google" id="ProtNLM"/>
    </source>
</evidence>
<protein>
    <recommendedName>
        <fullName evidence="5">DUF3558 domain-containing protein</fullName>
    </recommendedName>
</protein>
<feature type="compositionally biased region" description="Basic and acidic residues" evidence="1">
    <location>
        <begin position="9"/>
        <end position="26"/>
    </location>
</feature>
<dbReference type="Proteomes" id="UP000824190">
    <property type="component" value="Unassembled WGS sequence"/>
</dbReference>
<dbReference type="EMBL" id="DXGC01000073">
    <property type="protein sequence ID" value="HIW91671.1"/>
    <property type="molecule type" value="Genomic_DNA"/>
</dbReference>
<gene>
    <name evidence="3" type="ORF">H9870_08430</name>
</gene>
<evidence type="ECO:0000313" key="3">
    <source>
        <dbReference type="EMBL" id="HIW91671.1"/>
    </source>
</evidence>
<feature type="region of interest" description="Disordered" evidence="1">
    <location>
        <begin position="57"/>
        <end position="88"/>
    </location>
</feature>
<dbReference type="AlphaFoldDB" id="A0A9D1RNK4"/>
<feature type="region of interest" description="Disordered" evidence="1">
    <location>
        <begin position="1"/>
        <end position="26"/>
    </location>
</feature>
<keyword evidence="2" id="KW-0812">Transmembrane</keyword>
<name>A0A9D1RNK4_9CORY</name>
<keyword evidence="2" id="KW-1133">Transmembrane helix</keyword>
<sequence>MEMLPRGWGGDRRVGPVGQSRDEVSKHADDGSLQLLMAPAVLVAVVLVMMLTACAGASGEEERAADTENVSAASADDEDGRGQILPPEVTEDGRMLQPEGHEGIWFETAPSDPLGKLVYESQRFVGDPVELDPIGERALLPQWEGMPDLCTGQVPDRLEELGVYQSAPAEPGLGIVACGGTGTVISHRGNMQTPIEWGAIEDLSAYEVYEESETDDTEDFVNGEMRVLGCTSFLSVSEERFYIYASTGEEGPEHGCRNASFLLRAVINVIGDSLD</sequence>
<evidence type="ECO:0000313" key="4">
    <source>
        <dbReference type="Proteomes" id="UP000824190"/>
    </source>
</evidence>
<reference evidence="3" key="1">
    <citation type="journal article" date="2021" name="PeerJ">
        <title>Extensive microbial diversity within the chicken gut microbiome revealed by metagenomics and culture.</title>
        <authorList>
            <person name="Gilroy R."/>
            <person name="Ravi A."/>
            <person name="Getino M."/>
            <person name="Pursley I."/>
            <person name="Horton D.L."/>
            <person name="Alikhan N.F."/>
            <person name="Baker D."/>
            <person name="Gharbi K."/>
            <person name="Hall N."/>
            <person name="Watson M."/>
            <person name="Adriaenssens E.M."/>
            <person name="Foster-Nyarko E."/>
            <person name="Jarju S."/>
            <person name="Secka A."/>
            <person name="Antonio M."/>
            <person name="Oren A."/>
            <person name="Chaudhuri R.R."/>
            <person name="La Ragione R."/>
            <person name="Hildebrand F."/>
            <person name="Pallen M.J."/>
        </authorList>
    </citation>
    <scope>NUCLEOTIDE SEQUENCE</scope>
    <source>
        <strain evidence="3">CHK32-1732</strain>
    </source>
</reference>
<evidence type="ECO:0000256" key="2">
    <source>
        <dbReference type="SAM" id="Phobius"/>
    </source>
</evidence>